<dbReference type="PANTHER" id="PTHR34309">
    <property type="entry name" value="SLR1406 PROTEIN"/>
    <property type="match status" value="1"/>
</dbReference>
<accession>A0ABS7PSY9</accession>
<evidence type="ECO:0000313" key="3">
    <source>
        <dbReference type="Proteomes" id="UP000706039"/>
    </source>
</evidence>
<dbReference type="InterPro" id="IPR038084">
    <property type="entry name" value="PduO/GlcC-like_sf"/>
</dbReference>
<dbReference type="Pfam" id="PF03928">
    <property type="entry name" value="HbpS-like"/>
    <property type="match status" value="1"/>
</dbReference>
<dbReference type="InterPro" id="IPR052517">
    <property type="entry name" value="GlcG_carb_metab_protein"/>
</dbReference>
<evidence type="ECO:0000256" key="1">
    <source>
        <dbReference type="SAM" id="SignalP"/>
    </source>
</evidence>
<comment type="caution">
    <text evidence="2">The sequence shown here is derived from an EMBL/GenBank/DDBJ whole genome shotgun (WGS) entry which is preliminary data.</text>
</comment>
<dbReference type="InterPro" id="IPR005624">
    <property type="entry name" value="PduO/GlcC-like"/>
</dbReference>
<evidence type="ECO:0000313" key="2">
    <source>
        <dbReference type="EMBL" id="MBY8823109.1"/>
    </source>
</evidence>
<proteinExistence type="predicted"/>
<dbReference type="RefSeq" id="WP_222990131.1">
    <property type="nucleotide sequence ID" value="NZ_JAINVV010000004.1"/>
</dbReference>
<feature type="signal peptide" evidence="1">
    <location>
        <begin position="1"/>
        <end position="24"/>
    </location>
</feature>
<sequence length="163" mass="16375">MVKRRYLAAGAALAAALLAPAASAQQIPGPYGPAVTLAQARTIVDAAHREAKARNFRMAFAVVLPSGEPILLEVMDGTQSASIVVSQQKARSSARFRRPTKAFADSVAKNGAAVLSLDGVVAVEGGVPILSNGQVIGALGISGGTSAEDGEIAAAALASAKLN</sequence>
<dbReference type="PANTHER" id="PTHR34309:SF1">
    <property type="entry name" value="PROTEIN GLCG"/>
    <property type="match status" value="1"/>
</dbReference>
<dbReference type="Proteomes" id="UP000706039">
    <property type="component" value="Unassembled WGS sequence"/>
</dbReference>
<protein>
    <submittedName>
        <fullName evidence="2">Heme-binding protein</fullName>
    </submittedName>
</protein>
<dbReference type="Gene3D" id="3.30.450.150">
    <property type="entry name" value="Haem-degrading domain"/>
    <property type="match status" value="1"/>
</dbReference>
<dbReference type="SUPFAM" id="SSF143744">
    <property type="entry name" value="GlcG-like"/>
    <property type="match status" value="1"/>
</dbReference>
<gene>
    <name evidence="2" type="ORF">K7G82_12455</name>
</gene>
<name>A0ABS7PSY9_9SPHN</name>
<keyword evidence="3" id="KW-1185">Reference proteome</keyword>
<organism evidence="2 3">
    <name type="scientific">Sphingomonas colocasiae</name>
    <dbReference type="NCBI Taxonomy" id="1848973"/>
    <lineage>
        <taxon>Bacteria</taxon>
        <taxon>Pseudomonadati</taxon>
        <taxon>Pseudomonadota</taxon>
        <taxon>Alphaproteobacteria</taxon>
        <taxon>Sphingomonadales</taxon>
        <taxon>Sphingomonadaceae</taxon>
        <taxon>Sphingomonas</taxon>
    </lineage>
</organism>
<keyword evidence="1" id="KW-0732">Signal</keyword>
<feature type="chain" id="PRO_5045365041" evidence="1">
    <location>
        <begin position="25"/>
        <end position="163"/>
    </location>
</feature>
<reference evidence="2 3" key="1">
    <citation type="submission" date="2021-08" db="EMBL/GenBank/DDBJ databases">
        <authorList>
            <person name="Tuo L."/>
        </authorList>
    </citation>
    <scope>NUCLEOTIDE SEQUENCE [LARGE SCALE GENOMIC DNA]</scope>
    <source>
        <strain evidence="2 3">JCM 31229</strain>
    </source>
</reference>
<dbReference type="EMBL" id="JAINVV010000004">
    <property type="protein sequence ID" value="MBY8823109.1"/>
    <property type="molecule type" value="Genomic_DNA"/>
</dbReference>